<protein>
    <submittedName>
        <fullName evidence="1">Uncharacterized protein</fullName>
    </submittedName>
</protein>
<dbReference type="Proteomes" id="UP000016927">
    <property type="component" value="Unassembled WGS sequence"/>
</dbReference>
<dbReference type="OrthoDB" id="2193322at2759"/>
<evidence type="ECO:0000313" key="2">
    <source>
        <dbReference type="Proteomes" id="UP000016927"/>
    </source>
</evidence>
<reference evidence="1 2" key="1">
    <citation type="journal article" date="2013" name="BMC Genomics">
        <title>Comparative genomics of parasitic silkworm microsporidia reveal an association between genome expansion and host adaptation.</title>
        <authorList>
            <person name="Pan G."/>
            <person name="Xu J."/>
            <person name="Li T."/>
            <person name="Xia Q."/>
            <person name="Liu S.L."/>
            <person name="Zhang G."/>
            <person name="Li S."/>
            <person name="Li C."/>
            <person name="Liu H."/>
            <person name="Yang L."/>
            <person name="Liu T."/>
            <person name="Zhang X."/>
            <person name="Wu Z."/>
            <person name="Fan W."/>
            <person name="Dang X."/>
            <person name="Xiang H."/>
            <person name="Tao M."/>
            <person name="Li Y."/>
            <person name="Hu J."/>
            <person name="Li Z."/>
            <person name="Lin L."/>
            <person name="Luo J."/>
            <person name="Geng L."/>
            <person name="Wang L."/>
            <person name="Long M."/>
            <person name="Wan Y."/>
            <person name="He N."/>
            <person name="Zhang Z."/>
            <person name="Lu C."/>
            <person name="Keeling P.J."/>
            <person name="Wang J."/>
            <person name="Xiang Z."/>
            <person name="Zhou Z."/>
        </authorList>
    </citation>
    <scope>NUCLEOTIDE SEQUENCE [LARGE SCALE GENOMIC DNA]</scope>
    <source>
        <strain evidence="2">CQ1 / CVCC 102059</strain>
    </source>
</reference>
<sequence length="82" mass="9916">MEEDFSIDFKELNKLPNFEIDEDVSIMSEYQKKPPSIVFEYEEDPNLDKIYEYLNNDIEEQQKLIDLLKEFEIKLDEFISNS</sequence>
<dbReference type="VEuPathDB" id="MicrosporidiaDB:NBO_560g0003"/>
<accession>R0MDC0</accession>
<dbReference type="EMBL" id="KB909467">
    <property type="protein sequence ID" value="EOB12070.1"/>
    <property type="molecule type" value="Genomic_DNA"/>
</dbReference>
<dbReference type="OMA" id="SIMSEYQ"/>
<proteinExistence type="predicted"/>
<gene>
    <name evidence="1" type="ORF">NBO_560g0003</name>
</gene>
<organism evidence="1 2">
    <name type="scientific">Nosema bombycis (strain CQ1 / CVCC 102059)</name>
    <name type="common">Microsporidian parasite</name>
    <name type="synonym">Pebrine of silkworm</name>
    <dbReference type="NCBI Taxonomy" id="578461"/>
    <lineage>
        <taxon>Eukaryota</taxon>
        <taxon>Fungi</taxon>
        <taxon>Fungi incertae sedis</taxon>
        <taxon>Microsporidia</taxon>
        <taxon>Nosematidae</taxon>
        <taxon>Nosema</taxon>
    </lineage>
</organism>
<dbReference type="HOGENOM" id="CLU_2558867_0_0_1"/>
<keyword evidence="2" id="KW-1185">Reference proteome</keyword>
<dbReference type="AlphaFoldDB" id="R0MDC0"/>
<name>R0MDC0_NOSB1</name>
<evidence type="ECO:0000313" key="1">
    <source>
        <dbReference type="EMBL" id="EOB12070.1"/>
    </source>
</evidence>